<sequence length="58" mass="6368">MIDSVTTSIKNPAPRPSPSDHRATDCRDMQSIPDLTLELCVTTPDKTPPDLGTTDTWQ</sequence>
<proteinExistence type="predicted"/>
<dbReference type="Proteomes" id="UP001519460">
    <property type="component" value="Unassembled WGS sequence"/>
</dbReference>
<feature type="region of interest" description="Disordered" evidence="1">
    <location>
        <begin position="1"/>
        <end position="58"/>
    </location>
</feature>
<evidence type="ECO:0000313" key="2">
    <source>
        <dbReference type="EMBL" id="KAK7492389.1"/>
    </source>
</evidence>
<keyword evidence="3" id="KW-1185">Reference proteome</keyword>
<feature type="compositionally biased region" description="Basic and acidic residues" evidence="1">
    <location>
        <begin position="18"/>
        <end position="28"/>
    </location>
</feature>
<protein>
    <submittedName>
        <fullName evidence="2">Uncharacterized protein</fullName>
    </submittedName>
</protein>
<name>A0ABD0KYV5_9CAEN</name>
<dbReference type="EMBL" id="JACVVK020000103">
    <property type="protein sequence ID" value="KAK7492389.1"/>
    <property type="molecule type" value="Genomic_DNA"/>
</dbReference>
<dbReference type="AlphaFoldDB" id="A0ABD0KYV5"/>
<evidence type="ECO:0000313" key="3">
    <source>
        <dbReference type="Proteomes" id="UP001519460"/>
    </source>
</evidence>
<accession>A0ABD0KYV5</accession>
<reference evidence="2 3" key="1">
    <citation type="journal article" date="2023" name="Sci. Data">
        <title>Genome assembly of the Korean intertidal mud-creeper Batillaria attramentaria.</title>
        <authorList>
            <person name="Patra A.K."/>
            <person name="Ho P.T."/>
            <person name="Jun S."/>
            <person name="Lee S.J."/>
            <person name="Kim Y."/>
            <person name="Won Y.J."/>
        </authorList>
    </citation>
    <scope>NUCLEOTIDE SEQUENCE [LARGE SCALE GENOMIC DNA]</scope>
    <source>
        <strain evidence="2">Wonlab-2016</strain>
    </source>
</reference>
<evidence type="ECO:0000256" key="1">
    <source>
        <dbReference type="SAM" id="MobiDB-lite"/>
    </source>
</evidence>
<feature type="compositionally biased region" description="Polar residues" evidence="1">
    <location>
        <begin position="1"/>
        <end position="10"/>
    </location>
</feature>
<organism evidence="2 3">
    <name type="scientific">Batillaria attramentaria</name>
    <dbReference type="NCBI Taxonomy" id="370345"/>
    <lineage>
        <taxon>Eukaryota</taxon>
        <taxon>Metazoa</taxon>
        <taxon>Spiralia</taxon>
        <taxon>Lophotrochozoa</taxon>
        <taxon>Mollusca</taxon>
        <taxon>Gastropoda</taxon>
        <taxon>Caenogastropoda</taxon>
        <taxon>Sorbeoconcha</taxon>
        <taxon>Cerithioidea</taxon>
        <taxon>Batillariidae</taxon>
        <taxon>Batillaria</taxon>
    </lineage>
</organism>
<feature type="non-terminal residue" evidence="2">
    <location>
        <position position="58"/>
    </location>
</feature>
<comment type="caution">
    <text evidence="2">The sequence shown here is derived from an EMBL/GenBank/DDBJ whole genome shotgun (WGS) entry which is preliminary data.</text>
</comment>
<gene>
    <name evidence="2" type="ORF">BaRGS_00016262</name>
</gene>